<evidence type="ECO:0000313" key="1">
    <source>
        <dbReference type="EMBL" id="EAY24376.1"/>
    </source>
</evidence>
<gene>
    <name evidence="1" type="ORF">M23134_07171</name>
</gene>
<dbReference type="AlphaFoldDB" id="A1ZYZ6"/>
<dbReference type="Proteomes" id="UP000004095">
    <property type="component" value="Unassembled WGS sequence"/>
</dbReference>
<dbReference type="EMBL" id="AAWS01000071">
    <property type="protein sequence ID" value="EAY24376.1"/>
    <property type="molecule type" value="Genomic_DNA"/>
</dbReference>
<reference evidence="1 2" key="1">
    <citation type="submission" date="2007-01" db="EMBL/GenBank/DDBJ databases">
        <authorList>
            <person name="Haygood M."/>
            <person name="Podell S."/>
            <person name="Anderson C."/>
            <person name="Hopkinson B."/>
            <person name="Roe K."/>
            <person name="Barbeau K."/>
            <person name="Gaasterland T."/>
            <person name="Ferriera S."/>
            <person name="Johnson J."/>
            <person name="Kravitz S."/>
            <person name="Beeson K."/>
            <person name="Sutton G."/>
            <person name="Rogers Y.-H."/>
            <person name="Friedman R."/>
            <person name="Frazier M."/>
            <person name="Venter J.C."/>
        </authorList>
    </citation>
    <scope>NUCLEOTIDE SEQUENCE [LARGE SCALE GENOMIC DNA]</scope>
    <source>
        <strain evidence="1 2">ATCC 23134</strain>
    </source>
</reference>
<name>A1ZYZ6_MICM2</name>
<organism evidence="1 2">
    <name type="scientific">Microscilla marina ATCC 23134</name>
    <dbReference type="NCBI Taxonomy" id="313606"/>
    <lineage>
        <taxon>Bacteria</taxon>
        <taxon>Pseudomonadati</taxon>
        <taxon>Bacteroidota</taxon>
        <taxon>Cytophagia</taxon>
        <taxon>Cytophagales</taxon>
        <taxon>Microscillaceae</taxon>
        <taxon>Microscilla</taxon>
    </lineage>
</organism>
<comment type="caution">
    <text evidence="1">The sequence shown here is derived from an EMBL/GenBank/DDBJ whole genome shotgun (WGS) entry which is preliminary data.</text>
</comment>
<proteinExistence type="predicted"/>
<accession>A1ZYZ6</accession>
<keyword evidence="2" id="KW-1185">Reference proteome</keyword>
<sequence length="45" mass="5218">MPGIKFLNYDIHLQIIDYKTLSHIYKATNLSCKTDDLITYLSSIL</sequence>
<protein>
    <submittedName>
        <fullName evidence="1">Uncharacterized protein</fullName>
    </submittedName>
</protein>
<evidence type="ECO:0000313" key="2">
    <source>
        <dbReference type="Proteomes" id="UP000004095"/>
    </source>
</evidence>